<dbReference type="VEuPathDB" id="FungiDB:ASPZODRAFT_57998"/>
<evidence type="ECO:0000313" key="11">
    <source>
        <dbReference type="EMBL" id="OJJ50337.1"/>
    </source>
</evidence>
<evidence type="ECO:0008006" key="13">
    <source>
        <dbReference type="Google" id="ProtNLM"/>
    </source>
</evidence>
<evidence type="ECO:0000256" key="1">
    <source>
        <dbReference type="ARBA" id="ARBA00001971"/>
    </source>
</evidence>
<dbReference type="InterPro" id="IPR050121">
    <property type="entry name" value="Cytochrome_P450_monoxygenase"/>
</dbReference>
<sequence length="484" mass="55322">MPTTILLLLLLPLVYKFLLSPLLPPRNIPGPFWARFSRLWYLNLVRQGHFETANIRLHEQYGPVVRLAPNLYSLGDIKDIRNVYSTSSKYPKSAWYEAWSDPAKPSLFSERDPKKHADIRKKFTSLYTMSSLIKYEELVDSAADLFLLRLSEFAARGETIDLAYWFQCYAIDVIGNITFGQRFGFLDKGEDIAGTLSMVPKVFSYGSFVGIYAEWHSIIYNTMIRFRSSAASGREFILQFVQDNIDRHRDTLIITKDNNKTTQSFVSRAINAQKTDPSFTDAHVFMMSQLNVLAGTDTTAISLSAILYLLLQFPETLGKLRDEIQTSKCSERITFQESQAMPYLQAVIKEALRVHSAVGVPLWRVVPVGGAQINGRFFPPGSQVGVNPWVVHYNKDVFPDPASFRPERWIDADEANLKIMNEMFLPFGLGSRTCIGKHISILEMSKLIPRLVRDFDFSPQGEWKTLNMSFVKPEDWRVAIEKRQ</sequence>
<evidence type="ECO:0000313" key="12">
    <source>
        <dbReference type="Proteomes" id="UP000184188"/>
    </source>
</evidence>
<protein>
    <recommendedName>
        <fullName evidence="13">Ig-like domain-containing protein</fullName>
    </recommendedName>
</protein>
<dbReference type="PRINTS" id="PR00385">
    <property type="entry name" value="P450"/>
</dbReference>
<dbReference type="FunFam" id="1.10.630.10:FF:000050">
    <property type="entry name" value="Cytochrome P450 monooxygenase"/>
    <property type="match status" value="1"/>
</dbReference>
<dbReference type="Pfam" id="PF00067">
    <property type="entry name" value="p450"/>
    <property type="match status" value="1"/>
</dbReference>
<evidence type="ECO:0000256" key="9">
    <source>
        <dbReference type="RuleBase" id="RU000461"/>
    </source>
</evidence>
<comment type="similarity">
    <text evidence="2 9">Belongs to the cytochrome P450 family.</text>
</comment>
<evidence type="ECO:0000256" key="3">
    <source>
        <dbReference type="ARBA" id="ARBA00022617"/>
    </source>
</evidence>
<dbReference type="EMBL" id="KV878337">
    <property type="protein sequence ID" value="OJJ50337.1"/>
    <property type="molecule type" value="Genomic_DNA"/>
</dbReference>
<keyword evidence="12" id="KW-1185">Reference proteome</keyword>
<organism evidence="11 12">
    <name type="scientific">Penicilliopsis zonata CBS 506.65</name>
    <dbReference type="NCBI Taxonomy" id="1073090"/>
    <lineage>
        <taxon>Eukaryota</taxon>
        <taxon>Fungi</taxon>
        <taxon>Dikarya</taxon>
        <taxon>Ascomycota</taxon>
        <taxon>Pezizomycotina</taxon>
        <taxon>Eurotiomycetes</taxon>
        <taxon>Eurotiomycetidae</taxon>
        <taxon>Eurotiales</taxon>
        <taxon>Aspergillaceae</taxon>
        <taxon>Penicilliopsis</taxon>
    </lineage>
</organism>
<dbReference type="AlphaFoldDB" id="A0A1L9STC8"/>
<reference evidence="12" key="1">
    <citation type="journal article" date="2017" name="Genome Biol.">
        <title>Comparative genomics reveals high biological diversity and specific adaptations in the industrially and medically important fungal genus Aspergillus.</title>
        <authorList>
            <person name="de Vries R.P."/>
            <person name="Riley R."/>
            <person name="Wiebenga A."/>
            <person name="Aguilar-Osorio G."/>
            <person name="Amillis S."/>
            <person name="Uchima C.A."/>
            <person name="Anderluh G."/>
            <person name="Asadollahi M."/>
            <person name="Askin M."/>
            <person name="Barry K."/>
            <person name="Battaglia E."/>
            <person name="Bayram O."/>
            <person name="Benocci T."/>
            <person name="Braus-Stromeyer S.A."/>
            <person name="Caldana C."/>
            <person name="Canovas D."/>
            <person name="Cerqueira G.C."/>
            <person name="Chen F."/>
            <person name="Chen W."/>
            <person name="Choi C."/>
            <person name="Clum A."/>
            <person name="Dos Santos R.A."/>
            <person name="Damasio A.R."/>
            <person name="Diallinas G."/>
            <person name="Emri T."/>
            <person name="Fekete E."/>
            <person name="Flipphi M."/>
            <person name="Freyberg S."/>
            <person name="Gallo A."/>
            <person name="Gournas C."/>
            <person name="Habgood R."/>
            <person name="Hainaut M."/>
            <person name="Harispe M.L."/>
            <person name="Henrissat B."/>
            <person name="Hilden K.S."/>
            <person name="Hope R."/>
            <person name="Hossain A."/>
            <person name="Karabika E."/>
            <person name="Karaffa L."/>
            <person name="Karanyi Z."/>
            <person name="Krasevec N."/>
            <person name="Kuo A."/>
            <person name="Kusch H."/>
            <person name="LaButti K."/>
            <person name="Lagendijk E.L."/>
            <person name="Lapidus A."/>
            <person name="Levasseur A."/>
            <person name="Lindquist E."/>
            <person name="Lipzen A."/>
            <person name="Logrieco A.F."/>
            <person name="MacCabe A."/>
            <person name="Maekelae M.R."/>
            <person name="Malavazi I."/>
            <person name="Melin P."/>
            <person name="Meyer V."/>
            <person name="Mielnichuk N."/>
            <person name="Miskei M."/>
            <person name="Molnar A.P."/>
            <person name="Mule G."/>
            <person name="Ngan C.Y."/>
            <person name="Orejas M."/>
            <person name="Orosz E."/>
            <person name="Ouedraogo J.P."/>
            <person name="Overkamp K.M."/>
            <person name="Park H.-S."/>
            <person name="Perrone G."/>
            <person name="Piumi F."/>
            <person name="Punt P.J."/>
            <person name="Ram A.F."/>
            <person name="Ramon A."/>
            <person name="Rauscher S."/>
            <person name="Record E."/>
            <person name="Riano-Pachon D.M."/>
            <person name="Robert V."/>
            <person name="Roehrig J."/>
            <person name="Ruller R."/>
            <person name="Salamov A."/>
            <person name="Salih N.S."/>
            <person name="Samson R.A."/>
            <person name="Sandor E."/>
            <person name="Sanguinetti M."/>
            <person name="Schuetze T."/>
            <person name="Sepcic K."/>
            <person name="Shelest E."/>
            <person name="Sherlock G."/>
            <person name="Sophianopoulou V."/>
            <person name="Squina F.M."/>
            <person name="Sun H."/>
            <person name="Susca A."/>
            <person name="Todd R.B."/>
            <person name="Tsang A."/>
            <person name="Unkles S.E."/>
            <person name="van de Wiele N."/>
            <person name="van Rossen-Uffink D."/>
            <person name="Oliveira J.V."/>
            <person name="Vesth T.C."/>
            <person name="Visser J."/>
            <person name="Yu J.-H."/>
            <person name="Zhou M."/>
            <person name="Andersen M.R."/>
            <person name="Archer D.B."/>
            <person name="Baker S.E."/>
            <person name="Benoit I."/>
            <person name="Brakhage A.A."/>
            <person name="Braus G.H."/>
            <person name="Fischer R."/>
            <person name="Frisvad J.C."/>
            <person name="Goldman G.H."/>
            <person name="Houbraken J."/>
            <person name="Oakley B."/>
            <person name="Pocsi I."/>
            <person name="Scazzocchio C."/>
            <person name="Seiboth B."/>
            <person name="vanKuyk P.A."/>
            <person name="Wortman J."/>
            <person name="Dyer P.S."/>
            <person name="Grigoriev I.V."/>
        </authorList>
    </citation>
    <scope>NUCLEOTIDE SEQUENCE [LARGE SCALE GENOMIC DNA]</scope>
    <source>
        <strain evidence="12">CBS 506.65</strain>
    </source>
</reference>
<evidence type="ECO:0000256" key="6">
    <source>
        <dbReference type="ARBA" id="ARBA00023004"/>
    </source>
</evidence>
<evidence type="ECO:0000256" key="5">
    <source>
        <dbReference type="ARBA" id="ARBA00023002"/>
    </source>
</evidence>
<feature type="chain" id="PRO_5012047145" description="Ig-like domain-containing protein" evidence="10">
    <location>
        <begin position="17"/>
        <end position="484"/>
    </location>
</feature>
<dbReference type="Proteomes" id="UP000184188">
    <property type="component" value="Unassembled WGS sequence"/>
</dbReference>
<dbReference type="PANTHER" id="PTHR24305">
    <property type="entry name" value="CYTOCHROME P450"/>
    <property type="match status" value="1"/>
</dbReference>
<dbReference type="SUPFAM" id="SSF48264">
    <property type="entry name" value="Cytochrome P450"/>
    <property type="match status" value="1"/>
</dbReference>
<keyword evidence="10" id="KW-0732">Signal</keyword>
<evidence type="ECO:0000256" key="8">
    <source>
        <dbReference type="PIRSR" id="PIRSR602401-1"/>
    </source>
</evidence>
<dbReference type="RefSeq" id="XP_022584847.1">
    <property type="nucleotide sequence ID" value="XM_022728732.1"/>
</dbReference>
<dbReference type="CDD" id="cd11060">
    <property type="entry name" value="CYP57A1-like"/>
    <property type="match status" value="1"/>
</dbReference>
<evidence type="ECO:0000256" key="2">
    <source>
        <dbReference type="ARBA" id="ARBA00010617"/>
    </source>
</evidence>
<keyword evidence="5 9" id="KW-0560">Oxidoreductase</keyword>
<evidence type="ECO:0000256" key="7">
    <source>
        <dbReference type="ARBA" id="ARBA00023033"/>
    </source>
</evidence>
<dbReference type="GO" id="GO:0005506">
    <property type="term" value="F:iron ion binding"/>
    <property type="evidence" value="ECO:0007669"/>
    <property type="project" value="InterPro"/>
</dbReference>
<dbReference type="GO" id="GO:0016705">
    <property type="term" value="F:oxidoreductase activity, acting on paired donors, with incorporation or reduction of molecular oxygen"/>
    <property type="evidence" value="ECO:0007669"/>
    <property type="project" value="InterPro"/>
</dbReference>
<dbReference type="GO" id="GO:0020037">
    <property type="term" value="F:heme binding"/>
    <property type="evidence" value="ECO:0007669"/>
    <property type="project" value="InterPro"/>
</dbReference>
<dbReference type="STRING" id="1073090.A0A1L9STC8"/>
<gene>
    <name evidence="11" type="ORF">ASPZODRAFT_57998</name>
</gene>
<keyword evidence="4 8" id="KW-0479">Metal-binding</keyword>
<keyword evidence="7 9" id="KW-0503">Monooxygenase</keyword>
<dbReference type="InterPro" id="IPR036396">
    <property type="entry name" value="Cyt_P450_sf"/>
</dbReference>
<dbReference type="InterPro" id="IPR017972">
    <property type="entry name" value="Cyt_P450_CS"/>
</dbReference>
<proteinExistence type="inferred from homology"/>
<dbReference type="InterPro" id="IPR002401">
    <property type="entry name" value="Cyt_P450_E_grp-I"/>
</dbReference>
<dbReference type="PANTHER" id="PTHR24305:SF188">
    <property type="entry name" value="P450, PUTATIVE (EUROFUNG)-RELATED"/>
    <property type="match status" value="1"/>
</dbReference>
<name>A0A1L9STC8_9EURO</name>
<dbReference type="OrthoDB" id="3934656at2759"/>
<dbReference type="GeneID" id="34615196"/>
<dbReference type="Gene3D" id="1.10.630.10">
    <property type="entry name" value="Cytochrome P450"/>
    <property type="match status" value="1"/>
</dbReference>
<dbReference type="GO" id="GO:0004497">
    <property type="term" value="F:monooxygenase activity"/>
    <property type="evidence" value="ECO:0007669"/>
    <property type="project" value="UniProtKB-KW"/>
</dbReference>
<keyword evidence="6 8" id="KW-0408">Iron</keyword>
<feature type="binding site" description="axial binding residue" evidence="8">
    <location>
        <position position="434"/>
    </location>
    <ligand>
        <name>heme</name>
        <dbReference type="ChEBI" id="CHEBI:30413"/>
    </ligand>
    <ligandPart>
        <name>Fe</name>
        <dbReference type="ChEBI" id="CHEBI:18248"/>
    </ligandPart>
</feature>
<comment type="cofactor">
    <cofactor evidence="1 8">
        <name>heme</name>
        <dbReference type="ChEBI" id="CHEBI:30413"/>
    </cofactor>
</comment>
<dbReference type="InterPro" id="IPR001128">
    <property type="entry name" value="Cyt_P450"/>
</dbReference>
<accession>A0A1L9STC8</accession>
<feature type="signal peptide" evidence="10">
    <location>
        <begin position="1"/>
        <end position="16"/>
    </location>
</feature>
<dbReference type="PROSITE" id="PS00086">
    <property type="entry name" value="CYTOCHROME_P450"/>
    <property type="match status" value="1"/>
</dbReference>
<keyword evidence="3 8" id="KW-0349">Heme</keyword>
<dbReference type="PRINTS" id="PR00463">
    <property type="entry name" value="EP450I"/>
</dbReference>
<evidence type="ECO:0000256" key="4">
    <source>
        <dbReference type="ARBA" id="ARBA00022723"/>
    </source>
</evidence>
<evidence type="ECO:0000256" key="10">
    <source>
        <dbReference type="SAM" id="SignalP"/>
    </source>
</evidence>